<dbReference type="AlphaFoldDB" id="A0A9J5YIN5"/>
<feature type="region of interest" description="Disordered" evidence="1">
    <location>
        <begin position="1"/>
        <end position="20"/>
    </location>
</feature>
<dbReference type="EMBL" id="JACXVP010000006">
    <property type="protein sequence ID" value="KAG5600603.1"/>
    <property type="molecule type" value="Genomic_DNA"/>
</dbReference>
<proteinExistence type="predicted"/>
<evidence type="ECO:0000256" key="1">
    <source>
        <dbReference type="SAM" id="MobiDB-lite"/>
    </source>
</evidence>
<organism evidence="2 3">
    <name type="scientific">Solanum commersonii</name>
    <name type="common">Commerson's wild potato</name>
    <name type="synonym">Commerson's nightshade</name>
    <dbReference type="NCBI Taxonomy" id="4109"/>
    <lineage>
        <taxon>Eukaryota</taxon>
        <taxon>Viridiplantae</taxon>
        <taxon>Streptophyta</taxon>
        <taxon>Embryophyta</taxon>
        <taxon>Tracheophyta</taxon>
        <taxon>Spermatophyta</taxon>
        <taxon>Magnoliopsida</taxon>
        <taxon>eudicotyledons</taxon>
        <taxon>Gunneridae</taxon>
        <taxon>Pentapetalae</taxon>
        <taxon>asterids</taxon>
        <taxon>lamiids</taxon>
        <taxon>Solanales</taxon>
        <taxon>Solanaceae</taxon>
        <taxon>Solanoideae</taxon>
        <taxon>Solaneae</taxon>
        <taxon>Solanum</taxon>
    </lineage>
</organism>
<keyword evidence="3" id="KW-1185">Reference proteome</keyword>
<name>A0A9J5YIN5_SOLCO</name>
<sequence length="102" mass="11938">MKSVGHHHQNDPFSRSNDPQNSVVEFRRQFCQKISWTSVKTFAMEPIGLDVQNGPFSWSNELRSRKNPLFYRISCAIVHHLFLVFELRNKAWTLMSTKKKGS</sequence>
<protein>
    <submittedName>
        <fullName evidence="2">Uncharacterized protein</fullName>
    </submittedName>
</protein>
<reference evidence="2 3" key="1">
    <citation type="submission" date="2020-09" db="EMBL/GenBank/DDBJ databases">
        <title>De no assembly of potato wild relative species, Solanum commersonii.</title>
        <authorList>
            <person name="Cho K."/>
        </authorList>
    </citation>
    <scope>NUCLEOTIDE SEQUENCE [LARGE SCALE GENOMIC DNA]</scope>
    <source>
        <strain evidence="2">LZ3.2</strain>
        <tissue evidence="2">Leaf</tissue>
    </source>
</reference>
<accession>A0A9J5YIN5</accession>
<comment type="caution">
    <text evidence="2">The sequence shown here is derived from an EMBL/GenBank/DDBJ whole genome shotgun (WGS) entry which is preliminary data.</text>
</comment>
<feature type="compositionally biased region" description="Polar residues" evidence="1">
    <location>
        <begin position="11"/>
        <end position="20"/>
    </location>
</feature>
<dbReference type="Proteomes" id="UP000824120">
    <property type="component" value="Chromosome 6"/>
</dbReference>
<evidence type="ECO:0000313" key="2">
    <source>
        <dbReference type="EMBL" id="KAG5600603.1"/>
    </source>
</evidence>
<gene>
    <name evidence="2" type="ORF">H5410_031973</name>
</gene>
<evidence type="ECO:0000313" key="3">
    <source>
        <dbReference type="Proteomes" id="UP000824120"/>
    </source>
</evidence>